<keyword evidence="6 11" id="KW-0812">Transmembrane</keyword>
<keyword evidence="7 11" id="KW-0256">Endoplasmic reticulum</keyword>
<evidence type="ECO:0000256" key="3">
    <source>
        <dbReference type="ARBA" id="ARBA00022502"/>
    </source>
</evidence>
<keyword evidence="3" id="KW-0337">GPI-anchor biosynthesis</keyword>
<feature type="transmembrane region" description="Helical" evidence="11">
    <location>
        <begin position="290"/>
        <end position="308"/>
    </location>
</feature>
<evidence type="ECO:0000256" key="11">
    <source>
        <dbReference type="RuleBase" id="RU363075"/>
    </source>
</evidence>
<accession>A0A9P6KEI0</accession>
<feature type="transmembrane region" description="Helical" evidence="11">
    <location>
        <begin position="34"/>
        <end position="55"/>
    </location>
</feature>
<keyword evidence="4 11" id="KW-0328">Glycosyltransferase</keyword>
<comment type="similarity">
    <text evidence="10">Belongs to the glycosyltransferase 22 family. PIGZ subfamily.</text>
</comment>
<keyword evidence="5" id="KW-0808">Transferase</keyword>
<dbReference type="GO" id="GO:0006506">
    <property type="term" value="P:GPI anchor biosynthetic process"/>
    <property type="evidence" value="ECO:0007669"/>
    <property type="project" value="UniProtKB-KW"/>
</dbReference>
<dbReference type="GO" id="GO:0000026">
    <property type="term" value="F:alpha-1,2-mannosyltransferase activity"/>
    <property type="evidence" value="ECO:0007669"/>
    <property type="project" value="TreeGrafter"/>
</dbReference>
<gene>
    <name evidence="12" type="primary">SMP3</name>
    <name evidence="12" type="ORF">BGW38_001078</name>
</gene>
<dbReference type="InterPro" id="IPR005599">
    <property type="entry name" value="GPI_mannosylTrfase"/>
</dbReference>
<evidence type="ECO:0000256" key="4">
    <source>
        <dbReference type="ARBA" id="ARBA00022676"/>
    </source>
</evidence>
<dbReference type="Proteomes" id="UP000780801">
    <property type="component" value="Unassembled WGS sequence"/>
</dbReference>
<dbReference type="GO" id="GO:0005789">
    <property type="term" value="C:endoplasmic reticulum membrane"/>
    <property type="evidence" value="ECO:0007669"/>
    <property type="project" value="UniProtKB-SubCell"/>
</dbReference>
<comment type="pathway">
    <text evidence="2">Glycolipid biosynthesis; glycosylphosphatidylinositol-anchor biosynthesis.</text>
</comment>
<evidence type="ECO:0000256" key="6">
    <source>
        <dbReference type="ARBA" id="ARBA00022692"/>
    </source>
</evidence>
<evidence type="ECO:0000256" key="5">
    <source>
        <dbReference type="ARBA" id="ARBA00022679"/>
    </source>
</evidence>
<dbReference type="EC" id="2.4.1.-" evidence="11"/>
<evidence type="ECO:0000313" key="12">
    <source>
        <dbReference type="EMBL" id="KAF9581785.1"/>
    </source>
</evidence>
<proteinExistence type="inferred from homology"/>
<feature type="transmembrane region" description="Helical" evidence="11">
    <location>
        <begin position="201"/>
        <end position="225"/>
    </location>
</feature>
<protein>
    <recommendedName>
        <fullName evidence="11">Mannosyltransferase</fullName>
        <ecNumber evidence="11">2.4.1.-</ecNumber>
    </recommendedName>
</protein>
<evidence type="ECO:0000256" key="1">
    <source>
        <dbReference type="ARBA" id="ARBA00004477"/>
    </source>
</evidence>
<keyword evidence="9 11" id="KW-0472">Membrane</keyword>
<organism evidence="12 13">
    <name type="scientific">Lunasporangiospora selenospora</name>
    <dbReference type="NCBI Taxonomy" id="979761"/>
    <lineage>
        <taxon>Eukaryota</taxon>
        <taxon>Fungi</taxon>
        <taxon>Fungi incertae sedis</taxon>
        <taxon>Mucoromycota</taxon>
        <taxon>Mortierellomycotina</taxon>
        <taxon>Mortierellomycetes</taxon>
        <taxon>Mortierellales</taxon>
        <taxon>Mortierellaceae</taxon>
        <taxon>Lunasporangiospora</taxon>
    </lineage>
</organism>
<keyword evidence="8 11" id="KW-1133">Transmembrane helix</keyword>
<evidence type="ECO:0000256" key="10">
    <source>
        <dbReference type="ARBA" id="ARBA00038466"/>
    </source>
</evidence>
<dbReference type="PANTHER" id="PTHR22760">
    <property type="entry name" value="GLYCOSYLTRANSFERASE"/>
    <property type="match status" value="1"/>
</dbReference>
<evidence type="ECO:0000256" key="8">
    <source>
        <dbReference type="ARBA" id="ARBA00022989"/>
    </source>
</evidence>
<name>A0A9P6KEI0_9FUNG</name>
<dbReference type="AlphaFoldDB" id="A0A9P6KEI0"/>
<evidence type="ECO:0000256" key="2">
    <source>
        <dbReference type="ARBA" id="ARBA00004687"/>
    </source>
</evidence>
<dbReference type="OrthoDB" id="10066429at2759"/>
<dbReference type="Pfam" id="PF03901">
    <property type="entry name" value="Glyco_transf_22"/>
    <property type="match status" value="1"/>
</dbReference>
<feature type="transmembrane region" description="Helical" evidence="11">
    <location>
        <begin position="170"/>
        <end position="189"/>
    </location>
</feature>
<dbReference type="EMBL" id="JAABOA010001323">
    <property type="protein sequence ID" value="KAF9581785.1"/>
    <property type="molecule type" value="Genomic_DNA"/>
</dbReference>
<keyword evidence="13" id="KW-1185">Reference proteome</keyword>
<evidence type="ECO:0000256" key="9">
    <source>
        <dbReference type="ARBA" id="ARBA00023136"/>
    </source>
</evidence>
<evidence type="ECO:0000313" key="13">
    <source>
        <dbReference type="Proteomes" id="UP000780801"/>
    </source>
</evidence>
<reference evidence="12" key="1">
    <citation type="journal article" date="2020" name="Fungal Divers.">
        <title>Resolving the Mortierellaceae phylogeny through synthesis of multi-gene phylogenetics and phylogenomics.</title>
        <authorList>
            <person name="Vandepol N."/>
            <person name="Liber J."/>
            <person name="Desiro A."/>
            <person name="Na H."/>
            <person name="Kennedy M."/>
            <person name="Barry K."/>
            <person name="Grigoriev I.V."/>
            <person name="Miller A.N."/>
            <person name="O'Donnell K."/>
            <person name="Stajich J.E."/>
            <person name="Bonito G."/>
        </authorList>
    </citation>
    <scope>NUCLEOTIDE SEQUENCE</scope>
    <source>
        <strain evidence="12">KOD1015</strain>
    </source>
</reference>
<evidence type="ECO:0000256" key="7">
    <source>
        <dbReference type="ARBA" id="ARBA00022824"/>
    </source>
</evidence>
<sequence length="589" mass="65759">MPISLQVAITTGLPYAILRKLLGDGPDHFVSTRVLFLTQRLAFVVITLIIDWAVVRMARQIRRSPSIALLLVSSSYVTLTYHTHAFSNTVETLVLALSAAQLGAIIQHHDLSITSKTTLATAYSLQDHKSPAKNASTSSPLNSPRTTPALLSFGLGVLFALGFFTRITFILFGAPLGVMFLYLNFLACFPKGQRSNAAVGFLRFCLSCLPLALGMIAFSFSAILIDSIYFGKLEVSDALTGMRLSLVDFLGQPQNWTRLQYSGSFTVTMLNNLKYNLDPSNLAQHGLHPWYLHLFLNYPVLFGNLAYIGVKTLLQKAQNRQLTSDSKLVTALSYSGIFGIVMLSTKPHQEARFLTPLILPLIICLSSRISKLGRKFWAGVVPSIALVQEQSLGFQNCQPVAPNGDHIYCITNPSHTGEFHTNDSNSYSTHVIFYKTYMPPLHLFGYNMRQSQEGHKVAVKISDWREKDRQELLVALGVATAEQPKERFESNIDEAKDFVPQGENERVTRVDQDLLKKVKAQTDGQGVLFRKVAPRQYERTVLIAPATVDLSQENIFETRDALWPHANFDHLSEIVKKPLSSLFMHVYYI</sequence>
<dbReference type="PANTHER" id="PTHR22760:SF3">
    <property type="entry name" value="GPI MANNOSYLTRANSFERASE 4"/>
    <property type="match status" value="1"/>
</dbReference>
<comment type="caution">
    <text evidence="12">The sequence shown here is derived from an EMBL/GenBank/DDBJ whole genome shotgun (WGS) entry which is preliminary data.</text>
</comment>
<comment type="subcellular location">
    <subcellularLocation>
        <location evidence="1 11">Endoplasmic reticulum membrane</location>
        <topology evidence="1 11">Multi-pass membrane protein</topology>
    </subcellularLocation>
</comment>
<feature type="transmembrane region" description="Helical" evidence="11">
    <location>
        <begin position="328"/>
        <end position="345"/>
    </location>
</feature>